<feature type="domain" description="F-box" evidence="1">
    <location>
        <begin position="31"/>
        <end position="67"/>
    </location>
</feature>
<evidence type="ECO:0000259" key="1">
    <source>
        <dbReference type="PROSITE" id="PS50181"/>
    </source>
</evidence>
<dbReference type="Pfam" id="PF24758">
    <property type="entry name" value="LRR_At5g56370"/>
    <property type="match status" value="1"/>
</dbReference>
<name>A0A8T1XUC8_ARASU</name>
<dbReference type="Proteomes" id="UP000694251">
    <property type="component" value="Chromosome 13"/>
</dbReference>
<dbReference type="PANTHER" id="PTHR31900">
    <property type="entry name" value="F-BOX/RNI SUPERFAMILY PROTEIN-RELATED"/>
    <property type="match status" value="1"/>
</dbReference>
<evidence type="ECO:0000313" key="3">
    <source>
        <dbReference type="Proteomes" id="UP000694251"/>
    </source>
</evidence>
<dbReference type="Pfam" id="PF08387">
    <property type="entry name" value="FBD"/>
    <property type="match status" value="1"/>
</dbReference>
<dbReference type="InterPro" id="IPR053781">
    <property type="entry name" value="F-box_AtFBL13-like"/>
</dbReference>
<dbReference type="AlphaFoldDB" id="A0A8T1XUC8"/>
<proteinExistence type="predicted"/>
<dbReference type="OrthoDB" id="1298252at2759"/>
<dbReference type="SMART" id="SM00256">
    <property type="entry name" value="FBOX"/>
    <property type="match status" value="1"/>
</dbReference>
<dbReference type="InterPro" id="IPR006566">
    <property type="entry name" value="FBD"/>
</dbReference>
<sequence>MPNFRQVIAFHRLKTRKQMACSKGLNQRLKEDRISQLPESLICQILSHLPSKETVKTSVLSTRWRSLWLCVPSFDLACWQLPKINDFKSFGDKFFDSNRVSCIHEVKLFIGDTGLRKGVDDVPSYLMPWFDAAINRKIQHLDAWFPPCSFKMPLRLYTCETLVSLKLFHVTLDGVEFVSLPCLKTLHLKYMWYRKEANFERLVTCCPVLEELKISGCVNDNAKVFRVLSRSLKKLRIKTDKNDQGFGSGFVIDAPRLCFLRINDKLSESFIITDVDPNAKVDISLSFGLSVIDEASVLSRRSTIRSFLHGISKVRDMTLCRDTFKFICQYSKIELLPQFGYISSLRVTFRVSDVKWLPTFLGRFSNLKSLILVWNTNSKKMYSKELHQFIYSAVQECLLSSLEFVDIKTGISGHAAELQLVMFLLMNSTILKKLTVRLNYYCTDEKHIIKTLLELPRRSTKCKVVIY</sequence>
<dbReference type="PANTHER" id="PTHR31900:SF25">
    <property type="entry name" value="FBD DOMAIN-CONTAINING PROTEIN"/>
    <property type="match status" value="1"/>
</dbReference>
<reference evidence="2 3" key="1">
    <citation type="submission" date="2020-12" db="EMBL/GenBank/DDBJ databases">
        <title>Concerted genomic and epigenomic changes stabilize Arabidopsis allopolyploids.</title>
        <authorList>
            <person name="Chen Z."/>
        </authorList>
    </citation>
    <scope>NUCLEOTIDE SEQUENCE [LARGE SCALE GENOMIC DNA]</scope>
    <source>
        <strain evidence="2">As9502</strain>
        <tissue evidence="2">Leaf</tissue>
    </source>
</reference>
<dbReference type="InterPro" id="IPR050232">
    <property type="entry name" value="FBL13/AtMIF1-like"/>
</dbReference>
<evidence type="ECO:0000313" key="2">
    <source>
        <dbReference type="EMBL" id="KAG7537805.1"/>
    </source>
</evidence>
<dbReference type="Pfam" id="PF00646">
    <property type="entry name" value="F-box"/>
    <property type="match status" value="1"/>
</dbReference>
<organism evidence="2 3">
    <name type="scientific">Arabidopsis suecica</name>
    <name type="common">Swedish thale-cress</name>
    <name type="synonym">Cardaminopsis suecica</name>
    <dbReference type="NCBI Taxonomy" id="45249"/>
    <lineage>
        <taxon>Eukaryota</taxon>
        <taxon>Viridiplantae</taxon>
        <taxon>Streptophyta</taxon>
        <taxon>Embryophyta</taxon>
        <taxon>Tracheophyta</taxon>
        <taxon>Spermatophyta</taxon>
        <taxon>Magnoliopsida</taxon>
        <taxon>eudicotyledons</taxon>
        <taxon>Gunneridae</taxon>
        <taxon>Pentapetalae</taxon>
        <taxon>rosids</taxon>
        <taxon>malvids</taxon>
        <taxon>Brassicales</taxon>
        <taxon>Brassicaceae</taxon>
        <taxon>Camelineae</taxon>
        <taxon>Arabidopsis</taxon>
    </lineage>
</organism>
<keyword evidence="3" id="KW-1185">Reference proteome</keyword>
<accession>A0A8T1XUC8</accession>
<protein>
    <submittedName>
        <fullName evidence="2">F-box domain</fullName>
    </submittedName>
</protein>
<dbReference type="CDD" id="cd22160">
    <property type="entry name" value="F-box_AtFBL13-like"/>
    <property type="match status" value="1"/>
</dbReference>
<dbReference type="PROSITE" id="PS50181">
    <property type="entry name" value="FBOX"/>
    <property type="match status" value="1"/>
</dbReference>
<dbReference type="SMART" id="SM00579">
    <property type="entry name" value="FBD"/>
    <property type="match status" value="1"/>
</dbReference>
<dbReference type="EMBL" id="JAEFBJ010000013">
    <property type="protein sequence ID" value="KAG7537805.1"/>
    <property type="molecule type" value="Genomic_DNA"/>
</dbReference>
<dbReference type="InterPro" id="IPR001810">
    <property type="entry name" value="F-box_dom"/>
</dbReference>
<comment type="caution">
    <text evidence="2">The sequence shown here is derived from an EMBL/GenBank/DDBJ whole genome shotgun (WGS) entry which is preliminary data.</text>
</comment>
<dbReference type="InterPro" id="IPR055411">
    <property type="entry name" value="LRR_FXL15/At3g58940/PEG3-like"/>
</dbReference>
<gene>
    <name evidence="2" type="ORF">ISN44_As13g016510</name>
</gene>